<comment type="similarity">
    <text evidence="1">Belongs to the Gfo/Idh/MocA family.</text>
</comment>
<gene>
    <name evidence="6" type="ORF">BDN71DRAFT_1504258</name>
</gene>
<dbReference type="InterPro" id="IPR004104">
    <property type="entry name" value="Gfo/Idh/MocA-like_OxRdtase_C"/>
</dbReference>
<accession>A0A9P6A1F5</accession>
<proteinExistence type="inferred from homology"/>
<dbReference type="Proteomes" id="UP000807025">
    <property type="component" value="Unassembled WGS sequence"/>
</dbReference>
<evidence type="ECO:0000259" key="5">
    <source>
        <dbReference type="Pfam" id="PF02894"/>
    </source>
</evidence>
<comment type="caution">
    <text evidence="6">The sequence shown here is derived from an EMBL/GenBank/DDBJ whole genome shotgun (WGS) entry which is preliminary data.</text>
</comment>
<name>A0A9P6A1F5_PLEER</name>
<feature type="region of interest" description="Disordered" evidence="3">
    <location>
        <begin position="166"/>
        <end position="198"/>
    </location>
</feature>
<keyword evidence="2" id="KW-0560">Oxidoreductase</keyword>
<dbReference type="SUPFAM" id="SSF51735">
    <property type="entry name" value="NAD(P)-binding Rossmann-fold domains"/>
    <property type="match status" value="1"/>
</dbReference>
<evidence type="ECO:0000256" key="1">
    <source>
        <dbReference type="ARBA" id="ARBA00010928"/>
    </source>
</evidence>
<protein>
    <recommendedName>
        <fullName evidence="8">Gfo/Idh/MocA-like oxidoreductase N-terminal domain-containing protein</fullName>
    </recommendedName>
</protein>
<dbReference type="PANTHER" id="PTHR43708:SF5">
    <property type="entry name" value="CONSERVED EXPRESSED OXIDOREDUCTASE (EUROFUNG)-RELATED"/>
    <property type="match status" value="1"/>
</dbReference>
<evidence type="ECO:0000256" key="3">
    <source>
        <dbReference type="SAM" id="MobiDB-lite"/>
    </source>
</evidence>
<dbReference type="Pfam" id="PF01408">
    <property type="entry name" value="GFO_IDH_MocA"/>
    <property type="match status" value="1"/>
</dbReference>
<evidence type="ECO:0000313" key="6">
    <source>
        <dbReference type="EMBL" id="KAF9498138.1"/>
    </source>
</evidence>
<dbReference type="Gene3D" id="3.30.360.10">
    <property type="entry name" value="Dihydrodipicolinate Reductase, domain 2"/>
    <property type="match status" value="1"/>
</dbReference>
<dbReference type="Gene3D" id="3.40.50.720">
    <property type="entry name" value="NAD(P)-binding Rossmann-like Domain"/>
    <property type="match status" value="1"/>
</dbReference>
<evidence type="ECO:0000313" key="7">
    <source>
        <dbReference type="Proteomes" id="UP000807025"/>
    </source>
</evidence>
<dbReference type="Pfam" id="PF02894">
    <property type="entry name" value="GFO_IDH_MocA_C"/>
    <property type="match status" value="1"/>
</dbReference>
<feature type="domain" description="Gfo/Idh/MocA-like oxidoreductase N-terminal" evidence="4">
    <location>
        <begin position="31"/>
        <end position="98"/>
    </location>
</feature>
<sequence length="255" mass="28362">MTATPINNTCVLGTSLHSILERNPSTLGGKAHERFGITTKIHRSLDDVLADPELVIVATPSHTHYEIGQRIPESGKHTVTVEQARELGRLAKSQNLVTSPYQNAQWNSDFLALEKLLELPYSDSRSLVQFSMYMHYPVVTAILRAHILSVRSTRLRFLVLGTKGSYQGRRRRQESQPKTLGDPSTEIRAEGIPSWPSTDPGAYIDLSKNLASVIRDGAAPEINWEEATAVIEMVELAHQSSREGRTPDFPSHESQ</sequence>
<organism evidence="6 7">
    <name type="scientific">Pleurotus eryngii</name>
    <name type="common">Boletus of the steppes</name>
    <dbReference type="NCBI Taxonomy" id="5323"/>
    <lineage>
        <taxon>Eukaryota</taxon>
        <taxon>Fungi</taxon>
        <taxon>Dikarya</taxon>
        <taxon>Basidiomycota</taxon>
        <taxon>Agaricomycotina</taxon>
        <taxon>Agaricomycetes</taxon>
        <taxon>Agaricomycetidae</taxon>
        <taxon>Agaricales</taxon>
        <taxon>Pleurotineae</taxon>
        <taxon>Pleurotaceae</taxon>
        <taxon>Pleurotus</taxon>
    </lineage>
</organism>
<dbReference type="InterPro" id="IPR051317">
    <property type="entry name" value="Gfo/Idh/MocA_oxidoreduct"/>
</dbReference>
<dbReference type="EMBL" id="MU154539">
    <property type="protein sequence ID" value="KAF9498138.1"/>
    <property type="molecule type" value="Genomic_DNA"/>
</dbReference>
<dbReference type="InterPro" id="IPR000683">
    <property type="entry name" value="Gfo/Idh/MocA-like_OxRdtase_N"/>
</dbReference>
<reference evidence="6" key="1">
    <citation type="submission" date="2020-11" db="EMBL/GenBank/DDBJ databases">
        <authorList>
            <consortium name="DOE Joint Genome Institute"/>
            <person name="Ahrendt S."/>
            <person name="Riley R."/>
            <person name="Andreopoulos W."/>
            <person name="Labutti K."/>
            <person name="Pangilinan J."/>
            <person name="Ruiz-Duenas F.J."/>
            <person name="Barrasa J.M."/>
            <person name="Sanchez-Garcia M."/>
            <person name="Camarero S."/>
            <person name="Miyauchi S."/>
            <person name="Serrano A."/>
            <person name="Linde D."/>
            <person name="Babiker R."/>
            <person name="Drula E."/>
            <person name="Ayuso-Fernandez I."/>
            <person name="Pacheco R."/>
            <person name="Padilla G."/>
            <person name="Ferreira P."/>
            <person name="Barriuso J."/>
            <person name="Kellner H."/>
            <person name="Castanera R."/>
            <person name="Alfaro M."/>
            <person name="Ramirez L."/>
            <person name="Pisabarro A.G."/>
            <person name="Kuo A."/>
            <person name="Tritt A."/>
            <person name="Lipzen A."/>
            <person name="He G."/>
            <person name="Yan M."/>
            <person name="Ng V."/>
            <person name="Cullen D."/>
            <person name="Martin F."/>
            <person name="Rosso M.-N."/>
            <person name="Henrissat B."/>
            <person name="Hibbett D."/>
            <person name="Martinez A.T."/>
            <person name="Grigoriev I.V."/>
        </authorList>
    </citation>
    <scope>NUCLEOTIDE SEQUENCE</scope>
    <source>
        <strain evidence="6">ATCC 90797</strain>
    </source>
</reference>
<dbReference type="GO" id="GO:0016491">
    <property type="term" value="F:oxidoreductase activity"/>
    <property type="evidence" value="ECO:0007669"/>
    <property type="project" value="UniProtKB-KW"/>
</dbReference>
<evidence type="ECO:0008006" key="8">
    <source>
        <dbReference type="Google" id="ProtNLM"/>
    </source>
</evidence>
<dbReference type="GO" id="GO:0000166">
    <property type="term" value="F:nucleotide binding"/>
    <property type="evidence" value="ECO:0007669"/>
    <property type="project" value="InterPro"/>
</dbReference>
<dbReference type="PANTHER" id="PTHR43708">
    <property type="entry name" value="CONSERVED EXPRESSED OXIDOREDUCTASE (EUROFUNG)"/>
    <property type="match status" value="1"/>
</dbReference>
<keyword evidence="7" id="KW-1185">Reference proteome</keyword>
<evidence type="ECO:0000256" key="2">
    <source>
        <dbReference type="ARBA" id="ARBA00023002"/>
    </source>
</evidence>
<dbReference type="AlphaFoldDB" id="A0A9P6A1F5"/>
<evidence type="ECO:0000259" key="4">
    <source>
        <dbReference type="Pfam" id="PF01408"/>
    </source>
</evidence>
<dbReference type="InterPro" id="IPR036291">
    <property type="entry name" value="NAD(P)-bd_dom_sf"/>
</dbReference>
<feature type="domain" description="Gfo/Idh/MocA-like oxidoreductase C-terminal" evidence="5">
    <location>
        <begin position="149"/>
        <end position="245"/>
    </location>
</feature>
<dbReference type="OrthoDB" id="446809at2759"/>